<sequence length="595" mass="64298">MKQLSTSALLAVSVFIAVAYAGAANAKTPQEKMADNVASLISPFESHVAKVSGSTVYITIPQKGMLVKGALGEIVGVDGSKTGFVKIVSVEEKYAVCDILRKSGEIIPGRSIIRGLYPPARVLWLEQEPKDSDKLYKLSRVRESVRTRGSIDISSADVTEYFLRKFQGVPLYGIPHNALAKVAQAVGADLIALSMIEDNKNDVTAVVMVLGPSGGRLVSFKEKWRKDKVEPKKKQTKSAVAGTGSISVKGKRGDGFLQAAWDGSIAAAQILENKTMDIREQVRWSRYQLDVKVLSASWVRYGVAADLRLAVLDPGGLRIMRPDDGELKPMAEYRVERRGLRPVSVSTFDTDGDGKDEIFVNAFLDGNLASFVVEIAGDNIKVSSDSLPFYFSVSSDGALLAQRGARVFTVTRTGAELEFVPAFTLQGGEIPLGINRFDIDGDGTLELVGMLSQGRLLIFTQAGRPAWKGIGFGATGRIAIPSDDEHSYTALTVPPKVLPVKDEKAGLTIAVAGAKHKESGILKRASLKDGSIRFVTVEKGKYIVQDTIWSTEGWISDLIAPALATGPFAERGALGYIRVYSGLVYDESEIFLPYE</sequence>
<dbReference type="SUPFAM" id="SSF69318">
    <property type="entry name" value="Integrin alpha N-terminal domain"/>
    <property type="match status" value="1"/>
</dbReference>
<evidence type="ECO:0008006" key="2">
    <source>
        <dbReference type="Google" id="ProtNLM"/>
    </source>
</evidence>
<dbReference type="EMBL" id="UOGA01000011">
    <property type="protein sequence ID" value="VAX14779.1"/>
    <property type="molecule type" value="Genomic_DNA"/>
</dbReference>
<organism evidence="1">
    <name type="scientific">hydrothermal vent metagenome</name>
    <dbReference type="NCBI Taxonomy" id="652676"/>
    <lineage>
        <taxon>unclassified sequences</taxon>
        <taxon>metagenomes</taxon>
        <taxon>ecological metagenomes</taxon>
    </lineage>
</organism>
<proteinExistence type="predicted"/>
<gene>
    <name evidence="1" type="ORF">MNBD_NITROSPINAE04-1233</name>
</gene>
<dbReference type="InterPro" id="IPR028994">
    <property type="entry name" value="Integrin_alpha_N"/>
</dbReference>
<accession>A0A3B1B972</accession>
<name>A0A3B1B972_9ZZZZ</name>
<reference evidence="1" key="1">
    <citation type="submission" date="2018-06" db="EMBL/GenBank/DDBJ databases">
        <authorList>
            <person name="Zhirakovskaya E."/>
        </authorList>
    </citation>
    <scope>NUCLEOTIDE SEQUENCE</scope>
</reference>
<dbReference type="AlphaFoldDB" id="A0A3B1B972"/>
<evidence type="ECO:0000313" key="1">
    <source>
        <dbReference type="EMBL" id="VAX14779.1"/>
    </source>
</evidence>
<protein>
    <recommendedName>
        <fullName evidence="2">VCBS repeat-containing protein</fullName>
    </recommendedName>
</protein>